<evidence type="ECO:0000313" key="3">
    <source>
        <dbReference type="Proteomes" id="UP000053091"/>
    </source>
</evidence>
<dbReference type="RefSeq" id="WP_062037214.1">
    <property type="nucleotide sequence ID" value="NZ_DF968182.1"/>
</dbReference>
<evidence type="ECO:0000256" key="1">
    <source>
        <dbReference type="ARBA" id="ARBA00093770"/>
    </source>
</evidence>
<dbReference type="PATRIC" id="fig|1678841.3.peg.232"/>
<gene>
    <name evidence="2" type="ORF">TBC1_11195</name>
</gene>
<dbReference type="AlphaFoldDB" id="A0A0S7BZZ9"/>
<evidence type="ECO:0008006" key="4">
    <source>
        <dbReference type="Google" id="ProtNLM"/>
    </source>
</evidence>
<sequence length="191" mass="21613">MIAIDKTLNSDDLANVCFVCDLQRCKGACCVEGDAGAPLEEPEIAELEDNIDYIRPFMRPEGIEIVEELGVFDYDAHGHYVTPLIHGAECAFVVFSDDGIAACAIEKAWEAGKSSFRKPVSCHLYPVRISKYNDFDAVNYHQWHVCQPALELGKRLNVPVYKFLRDSLIRKYGEQWYASLCETIEKQNSKK</sequence>
<dbReference type="OrthoDB" id="597501at2"/>
<reference evidence="2" key="1">
    <citation type="journal article" date="2015" name="Genome Announc.">
        <title>Draft Genome Sequence of Bacteroidales Strain TBC1, a Novel Isolate from a Methanogenic Wastewater Treatment System.</title>
        <authorList>
            <person name="Tourlousse D.M."/>
            <person name="Matsuura N."/>
            <person name="Sun L."/>
            <person name="Toyonaga M."/>
            <person name="Kuroda K."/>
            <person name="Ohashi A."/>
            <person name="Cruz R."/>
            <person name="Yamaguchi T."/>
            <person name="Sekiguchi Y."/>
        </authorList>
    </citation>
    <scope>NUCLEOTIDE SEQUENCE [LARGE SCALE GENOMIC DNA]</scope>
    <source>
        <strain evidence="2">TBC1</strain>
    </source>
</reference>
<dbReference type="Proteomes" id="UP000053091">
    <property type="component" value="Unassembled WGS sequence"/>
</dbReference>
<name>A0A0S7BZZ9_9BACT</name>
<dbReference type="EMBL" id="DF968182">
    <property type="protein sequence ID" value="GAP42067.1"/>
    <property type="molecule type" value="Genomic_DNA"/>
</dbReference>
<proteinExistence type="inferred from homology"/>
<dbReference type="Pfam" id="PF11307">
    <property type="entry name" value="DUF3109"/>
    <property type="match status" value="1"/>
</dbReference>
<organism evidence="2">
    <name type="scientific">Lentimicrobium saccharophilum</name>
    <dbReference type="NCBI Taxonomy" id="1678841"/>
    <lineage>
        <taxon>Bacteria</taxon>
        <taxon>Pseudomonadati</taxon>
        <taxon>Bacteroidota</taxon>
        <taxon>Bacteroidia</taxon>
        <taxon>Bacteroidales</taxon>
        <taxon>Lentimicrobiaceae</taxon>
        <taxon>Lentimicrobium</taxon>
    </lineage>
</organism>
<evidence type="ECO:0000313" key="2">
    <source>
        <dbReference type="EMBL" id="GAP42067.1"/>
    </source>
</evidence>
<comment type="similarity">
    <text evidence="1">Belongs to the Rv0495c family.</text>
</comment>
<protein>
    <recommendedName>
        <fullName evidence="4">DUF3109 family protein</fullName>
    </recommendedName>
</protein>
<dbReference type="STRING" id="1678841.TBC1_11195"/>
<keyword evidence="3" id="KW-1185">Reference proteome</keyword>
<dbReference type="InterPro" id="IPR021458">
    <property type="entry name" value="Rv0495c"/>
</dbReference>
<accession>A0A0S7BZZ9</accession>